<feature type="modified residue" description="4-aspartylphosphate" evidence="2">
    <location>
        <position position="56"/>
    </location>
</feature>
<dbReference type="GO" id="GO:0000160">
    <property type="term" value="P:phosphorelay signal transduction system"/>
    <property type="evidence" value="ECO:0007669"/>
    <property type="project" value="InterPro"/>
</dbReference>
<dbReference type="AlphaFoldDB" id="R1ARE3"/>
<reference evidence="4 5" key="1">
    <citation type="journal article" date="2015" name="Geomicrobiol. J.">
        <title>Caldisalinibacter kiritimatiensis gen. nov., sp. nov., a moderately thermohalophilic thiosulfate-reducing bacterium from a hypersaline microbial mat.</title>
        <authorList>
            <person name="Ben Hania W."/>
            <person name="Joseph M."/>
            <person name="Fiebig A."/>
            <person name="Bunk B."/>
            <person name="Klenk H.-P."/>
            <person name="Fardeau M.-L."/>
            <person name="Spring S."/>
        </authorList>
    </citation>
    <scope>NUCLEOTIDE SEQUENCE [LARGE SCALE GENOMIC DNA]</scope>
    <source>
        <strain evidence="4 5">L21-TH-D2</strain>
    </source>
</reference>
<feature type="domain" description="Response regulatory" evidence="3">
    <location>
        <begin position="8"/>
        <end position="96"/>
    </location>
</feature>
<dbReference type="InterPro" id="IPR011006">
    <property type="entry name" value="CheY-like_superfamily"/>
</dbReference>
<evidence type="ECO:0000256" key="2">
    <source>
        <dbReference type="PROSITE-ProRule" id="PRU00169"/>
    </source>
</evidence>
<evidence type="ECO:0000313" key="5">
    <source>
        <dbReference type="Proteomes" id="UP000013378"/>
    </source>
</evidence>
<dbReference type="SUPFAM" id="SSF52172">
    <property type="entry name" value="CheY-like"/>
    <property type="match status" value="1"/>
</dbReference>
<keyword evidence="5" id="KW-1185">Reference proteome</keyword>
<sequence>MTNYTTKTVAIVDDDPYARQMITELLIQYDFKVIEYSSGEEVLSSDISEIKLVILDVMMPGMDGFETCRKLKEKYDDRLPIIMLTALDDKESKKRE</sequence>
<organism evidence="4 5">
    <name type="scientific">Caldisalinibacter kiritimatiensis</name>
    <dbReference type="NCBI Taxonomy" id="1304284"/>
    <lineage>
        <taxon>Bacteria</taxon>
        <taxon>Bacillati</taxon>
        <taxon>Bacillota</taxon>
        <taxon>Tissierellia</taxon>
        <taxon>Tissierellales</taxon>
        <taxon>Thermohalobacteraceae</taxon>
        <taxon>Caldisalinibacter</taxon>
    </lineage>
</organism>
<dbReference type="OrthoDB" id="1769137at2"/>
<proteinExistence type="predicted"/>
<dbReference type="PANTHER" id="PTHR44591:SF3">
    <property type="entry name" value="RESPONSE REGULATORY DOMAIN-CONTAINING PROTEIN"/>
    <property type="match status" value="1"/>
</dbReference>
<dbReference type="eggNOG" id="COG3706">
    <property type="taxonomic scope" value="Bacteria"/>
</dbReference>
<comment type="caution">
    <text evidence="4">The sequence shown here is derived from an EMBL/GenBank/DDBJ whole genome shotgun (WGS) entry which is preliminary data.</text>
</comment>
<dbReference type="EMBL" id="ARZA01000287">
    <property type="protein sequence ID" value="EOC99266.1"/>
    <property type="molecule type" value="Genomic_DNA"/>
</dbReference>
<dbReference type="Gene3D" id="3.40.50.2300">
    <property type="match status" value="1"/>
</dbReference>
<dbReference type="Pfam" id="PF00072">
    <property type="entry name" value="Response_reg"/>
    <property type="match status" value="1"/>
</dbReference>
<evidence type="ECO:0000313" key="4">
    <source>
        <dbReference type="EMBL" id="EOC99266.1"/>
    </source>
</evidence>
<protein>
    <submittedName>
        <fullName evidence="4">DNA-binding response regulator</fullName>
    </submittedName>
</protein>
<dbReference type="PROSITE" id="PS50110">
    <property type="entry name" value="RESPONSE_REGULATORY"/>
    <property type="match status" value="1"/>
</dbReference>
<gene>
    <name evidence="4" type="ORF">L21TH_2730</name>
</gene>
<dbReference type="RefSeq" id="WP_006317668.1">
    <property type="nucleotide sequence ID" value="NZ_ARZA01000287.1"/>
</dbReference>
<dbReference type="InterPro" id="IPR001789">
    <property type="entry name" value="Sig_transdc_resp-reg_receiver"/>
</dbReference>
<keyword evidence="1 2" id="KW-0597">Phosphoprotein</keyword>
<keyword evidence="4" id="KW-0238">DNA-binding</keyword>
<dbReference type="SMART" id="SM00448">
    <property type="entry name" value="REC"/>
    <property type="match status" value="1"/>
</dbReference>
<accession>R1ARE3</accession>
<dbReference type="PANTHER" id="PTHR44591">
    <property type="entry name" value="STRESS RESPONSE REGULATOR PROTEIN 1"/>
    <property type="match status" value="1"/>
</dbReference>
<dbReference type="Proteomes" id="UP000013378">
    <property type="component" value="Unassembled WGS sequence"/>
</dbReference>
<dbReference type="GO" id="GO:0003677">
    <property type="term" value="F:DNA binding"/>
    <property type="evidence" value="ECO:0007669"/>
    <property type="project" value="UniProtKB-KW"/>
</dbReference>
<evidence type="ECO:0000259" key="3">
    <source>
        <dbReference type="PROSITE" id="PS50110"/>
    </source>
</evidence>
<dbReference type="InterPro" id="IPR050595">
    <property type="entry name" value="Bact_response_regulator"/>
</dbReference>
<evidence type="ECO:0000256" key="1">
    <source>
        <dbReference type="ARBA" id="ARBA00022553"/>
    </source>
</evidence>
<dbReference type="STRING" id="1304284.L21TH_2730"/>
<name>R1ARE3_9FIRM</name>